<protein>
    <submittedName>
        <fullName evidence="2">GIY-YIG nuclease family protein</fullName>
    </submittedName>
</protein>
<evidence type="ECO:0000313" key="2">
    <source>
        <dbReference type="EMBL" id="MBZ9612148.1"/>
    </source>
</evidence>
<organism evidence="2 3">
    <name type="scientific">Rheinheimera maricola</name>
    <dbReference type="NCBI Taxonomy" id="2793282"/>
    <lineage>
        <taxon>Bacteria</taxon>
        <taxon>Pseudomonadati</taxon>
        <taxon>Pseudomonadota</taxon>
        <taxon>Gammaproteobacteria</taxon>
        <taxon>Chromatiales</taxon>
        <taxon>Chromatiaceae</taxon>
        <taxon>Rheinheimera</taxon>
    </lineage>
</organism>
<comment type="caution">
    <text evidence="2">The sequence shown here is derived from an EMBL/GenBank/DDBJ whole genome shotgun (WGS) entry which is preliminary data.</text>
</comment>
<sequence length="169" mass="19349">MPVYFIAEDENPDYSALRIKIGYSQDVEKRARQLQTGSPYHLKLMGEIRLPELEAKRLERALHKQYAEYRVIGEWFALDPSDVINILKQNSTFAYIATSDDAFEIAGYDRDAIPELIGAWQWGDVEYEEFCPSCGWACGLTYSENVGTDLCLDCGFMLIDDSPDYDEFS</sequence>
<proteinExistence type="predicted"/>
<dbReference type="Proteomes" id="UP000663814">
    <property type="component" value="Unassembled WGS sequence"/>
</dbReference>
<dbReference type="EMBL" id="JAERPS020000003">
    <property type="protein sequence ID" value="MBZ9612148.1"/>
    <property type="molecule type" value="Genomic_DNA"/>
</dbReference>
<name>A0ABS7XBP8_9GAMM</name>
<dbReference type="Pfam" id="PF13455">
    <property type="entry name" value="MUG113"/>
    <property type="match status" value="1"/>
</dbReference>
<dbReference type="InterPro" id="IPR018306">
    <property type="entry name" value="Phage_T5_Orf172_DNA-bd"/>
</dbReference>
<reference evidence="2 3" key="1">
    <citation type="submission" date="2021-08" db="EMBL/GenBank/DDBJ databases">
        <title>Rheinheimera aquimaris sp. nov., isolated from seawater of the East Sea in Korea.</title>
        <authorList>
            <person name="Kim K.H."/>
            <person name="Wenting R."/>
            <person name="Kim K.R."/>
            <person name="Jeon C.O."/>
        </authorList>
    </citation>
    <scope>NUCLEOTIDE SEQUENCE [LARGE SCALE GENOMIC DNA]</scope>
    <source>
        <strain evidence="2 3">MA-13</strain>
    </source>
</reference>
<gene>
    <name evidence="2" type="ORF">I4W93_011140</name>
</gene>
<evidence type="ECO:0000259" key="1">
    <source>
        <dbReference type="SMART" id="SM00974"/>
    </source>
</evidence>
<dbReference type="SMART" id="SM00974">
    <property type="entry name" value="T5orf172"/>
    <property type="match status" value="1"/>
</dbReference>
<accession>A0ABS7XBP8</accession>
<keyword evidence="3" id="KW-1185">Reference proteome</keyword>
<dbReference type="RefSeq" id="WP_205310848.1">
    <property type="nucleotide sequence ID" value="NZ_JAERPS020000003.1"/>
</dbReference>
<evidence type="ECO:0000313" key="3">
    <source>
        <dbReference type="Proteomes" id="UP000663814"/>
    </source>
</evidence>
<feature type="domain" description="Bacteriophage T5 Orf172 DNA-binding" evidence="1">
    <location>
        <begin position="13"/>
        <end position="90"/>
    </location>
</feature>